<reference evidence="10" key="1">
    <citation type="journal article" date="2015" name="PLoS Genet.">
        <title>Genome Sequence and Transcriptome Analyses of Chrysochromulina tobin: Metabolic Tools for Enhanced Algal Fitness in the Prominent Order Prymnesiales (Haptophyceae).</title>
        <authorList>
            <person name="Hovde B.T."/>
            <person name="Deodato C.R."/>
            <person name="Hunsperger H.M."/>
            <person name="Ryken S.A."/>
            <person name="Yost W."/>
            <person name="Jha R.K."/>
            <person name="Patterson J."/>
            <person name="Monnat R.J. Jr."/>
            <person name="Barlow S.B."/>
            <person name="Starkenburg S.R."/>
            <person name="Cattolico R.A."/>
        </authorList>
    </citation>
    <scope>NUCLEOTIDE SEQUENCE</scope>
    <source>
        <strain evidence="10">CCMP291</strain>
    </source>
</reference>
<feature type="transmembrane region" description="Helical" evidence="7">
    <location>
        <begin position="701"/>
        <end position="718"/>
    </location>
</feature>
<keyword evidence="4 7" id="KW-0812">Transmembrane</keyword>
<dbReference type="GO" id="GO:0008273">
    <property type="term" value="F:calcium, potassium:sodium antiporter activity"/>
    <property type="evidence" value="ECO:0007669"/>
    <property type="project" value="TreeGrafter"/>
</dbReference>
<comment type="subcellular location">
    <subcellularLocation>
        <location evidence="1">Membrane</location>
        <topology evidence="1">Multi-pass membrane protein</topology>
    </subcellularLocation>
</comment>
<evidence type="ECO:0000256" key="7">
    <source>
        <dbReference type="SAM" id="Phobius"/>
    </source>
</evidence>
<gene>
    <name evidence="9" type="ORF">Ctob_007229</name>
</gene>
<feature type="transmembrane region" description="Helical" evidence="7">
    <location>
        <begin position="107"/>
        <end position="127"/>
    </location>
</feature>
<dbReference type="EMBL" id="JWZX01000447">
    <property type="protein sequence ID" value="KOO52951.1"/>
    <property type="molecule type" value="Genomic_DNA"/>
</dbReference>
<feature type="domain" description="Sodium/calcium exchanger membrane region" evidence="8">
    <location>
        <begin position="114"/>
        <end position="252"/>
    </location>
</feature>
<dbReference type="PANTHER" id="PTHR10846:SF73">
    <property type="entry name" value="SODIUM_CALCIUM EXCHANGER MEMBRANE REGION DOMAIN-CONTAINING PROTEIN"/>
    <property type="match status" value="1"/>
</dbReference>
<feature type="transmembrane region" description="Helical" evidence="7">
    <location>
        <begin position="730"/>
        <end position="754"/>
    </location>
</feature>
<feature type="transmembrane region" description="Helical" evidence="7">
    <location>
        <begin position="559"/>
        <end position="578"/>
    </location>
</feature>
<dbReference type="InterPro" id="IPR004837">
    <property type="entry name" value="NaCa_Exmemb"/>
</dbReference>
<dbReference type="GO" id="GO:0005262">
    <property type="term" value="F:calcium channel activity"/>
    <property type="evidence" value="ECO:0007669"/>
    <property type="project" value="TreeGrafter"/>
</dbReference>
<keyword evidence="3" id="KW-0050">Antiport</keyword>
<comment type="similarity">
    <text evidence="2">Belongs to the Ca(2+):cation antiporter (CaCA) (TC 2.A.19) family. SLC24A subfamily.</text>
</comment>
<feature type="domain" description="Sodium/calcium exchanger membrane region" evidence="8">
    <location>
        <begin position="561"/>
        <end position="742"/>
    </location>
</feature>
<organism evidence="9 10">
    <name type="scientific">Chrysochromulina tobinii</name>
    <dbReference type="NCBI Taxonomy" id="1460289"/>
    <lineage>
        <taxon>Eukaryota</taxon>
        <taxon>Haptista</taxon>
        <taxon>Haptophyta</taxon>
        <taxon>Prymnesiophyceae</taxon>
        <taxon>Prymnesiales</taxon>
        <taxon>Chrysochromulinaceae</taxon>
        <taxon>Chrysochromulina</taxon>
    </lineage>
</organism>
<feature type="transmembrane region" description="Helical" evidence="7">
    <location>
        <begin position="629"/>
        <end position="647"/>
    </location>
</feature>
<keyword evidence="3" id="KW-0813">Transport</keyword>
<dbReference type="InterPro" id="IPR044880">
    <property type="entry name" value="NCX_ion-bd_dom_sf"/>
</dbReference>
<feature type="transmembrane region" description="Helical" evidence="7">
    <location>
        <begin position="189"/>
        <end position="208"/>
    </location>
</feature>
<evidence type="ECO:0000256" key="3">
    <source>
        <dbReference type="ARBA" id="ARBA00022449"/>
    </source>
</evidence>
<evidence type="ECO:0000259" key="8">
    <source>
        <dbReference type="Pfam" id="PF01699"/>
    </source>
</evidence>
<sequence length="761" mass="84468">MKAAPWAQMNANFLNVPRVYNFTATGSDGQLRSTLFEARADRNYQGYNLEKICKSVSLAPDLAPCAGASCPPSSPPLKLYEDEGDPSTPKGCKAIKILPTLTKYRDLELSIVWIIVIVYMFYAMALVCEDFFVPSITVVCERLHIPEDIASATLLAMGCNAPELFASIISVFVADSTVGIGTVVGSTPFNLYCIVGASATVVAGGLVVDPWTMGRELSALLVAILMYYFFMADELVDWWEALIMVLYYFLIYVPFLALFPKIKARLERCFNSRQTATRTVQVDGLTESTADMPFEDVRAISARDAEAAPPLPSDEEANGSIVPAQCPPLLRDVEAAPPLPSDEEANGAVRTELSITNHPQFRTLLQDCRARLLERPQHLKGFTGTLLRYRPYYSRVQLVGLGARFQRCQFVIDDEPSAPVRYKHTDAAPESPFFTLPIGQLSKIKLVRQQELLVEWERDGQKQKIRLLLPPGEPEETMQLCFDLIVLKIDELHVQVRSTKARRNSVKLHLGMEEEVHHEAWYRIPSGRLAKVSFFATLPVRMLVYPCMPDVRQPGKQKYWLVSMVFSMLWMAIFAYIFTSVLDYLGCGWGLTGSLLGLSIGAAGTSFPNLIASVYLARNGQGSNACVQAIAANTFNLCIGLGLIWLMHTLHVGNCSHGSHGNNYADCNGCYAPDGFQALCPYWEGTGSAFHAAPGSTKGCLFLSLIFMFIFTLQLIVCNGKVPKWAGRFYLVFYAGYILYQILAAFIGSVLIFIEPWYFAI</sequence>
<evidence type="ECO:0000256" key="5">
    <source>
        <dbReference type="ARBA" id="ARBA00022989"/>
    </source>
</evidence>
<dbReference type="AlphaFoldDB" id="A0A0M0LPN6"/>
<dbReference type="GO" id="GO:0006874">
    <property type="term" value="P:intracellular calcium ion homeostasis"/>
    <property type="evidence" value="ECO:0007669"/>
    <property type="project" value="TreeGrafter"/>
</dbReference>
<keyword evidence="6 7" id="KW-0472">Membrane</keyword>
<dbReference type="Pfam" id="PF01699">
    <property type="entry name" value="Na_Ca_ex"/>
    <property type="match status" value="2"/>
</dbReference>
<dbReference type="InterPro" id="IPR004481">
    <property type="entry name" value="K/Na/Ca-exchanger"/>
</dbReference>
<accession>A0A0M0LPN6</accession>
<comment type="caution">
    <text evidence="9">The sequence shown here is derived from an EMBL/GenBank/DDBJ whole genome shotgun (WGS) entry which is preliminary data.</text>
</comment>
<dbReference type="PANTHER" id="PTHR10846">
    <property type="entry name" value="SODIUM/POTASSIUM/CALCIUM EXCHANGER"/>
    <property type="match status" value="1"/>
</dbReference>
<dbReference type="Proteomes" id="UP000037460">
    <property type="component" value="Unassembled WGS sequence"/>
</dbReference>
<evidence type="ECO:0000256" key="6">
    <source>
        <dbReference type="ARBA" id="ARBA00023136"/>
    </source>
</evidence>
<name>A0A0M0LPN6_9EUKA</name>
<proteinExistence type="inferred from homology"/>
<keyword evidence="5 7" id="KW-1133">Transmembrane helix</keyword>
<evidence type="ECO:0000256" key="2">
    <source>
        <dbReference type="ARBA" id="ARBA00005364"/>
    </source>
</evidence>
<protein>
    <submittedName>
        <fullName evidence="9">Sodium potassium calcium exchanger 3</fullName>
    </submittedName>
</protein>
<evidence type="ECO:0000256" key="1">
    <source>
        <dbReference type="ARBA" id="ARBA00004141"/>
    </source>
</evidence>
<dbReference type="GO" id="GO:0005886">
    <property type="term" value="C:plasma membrane"/>
    <property type="evidence" value="ECO:0007669"/>
    <property type="project" value="TreeGrafter"/>
</dbReference>
<dbReference type="Gene3D" id="1.20.1420.30">
    <property type="entry name" value="NCX, central ion-binding region"/>
    <property type="match status" value="2"/>
</dbReference>
<evidence type="ECO:0000313" key="10">
    <source>
        <dbReference type="Proteomes" id="UP000037460"/>
    </source>
</evidence>
<dbReference type="OrthoDB" id="2127281at2759"/>
<evidence type="ECO:0000313" key="9">
    <source>
        <dbReference type="EMBL" id="KOO52951.1"/>
    </source>
</evidence>
<feature type="transmembrane region" description="Helical" evidence="7">
    <location>
        <begin position="238"/>
        <end position="259"/>
    </location>
</feature>
<feature type="transmembrane region" description="Helical" evidence="7">
    <location>
        <begin position="598"/>
        <end position="617"/>
    </location>
</feature>
<evidence type="ECO:0000256" key="4">
    <source>
        <dbReference type="ARBA" id="ARBA00022692"/>
    </source>
</evidence>
<keyword evidence="10" id="KW-1185">Reference proteome</keyword>